<gene>
    <name evidence="1" type="ORF">DNK44_25840</name>
</gene>
<dbReference type="Proteomes" id="UP000293172">
    <property type="component" value="Unassembled WGS sequence"/>
</dbReference>
<proteinExistence type="predicted"/>
<feature type="non-terminal residue" evidence="1">
    <location>
        <position position="87"/>
    </location>
</feature>
<sequence length="87" mass="9760">MHPIPNVARVERSDTREAALGIAALNTRLPLWLLLHRSRSGHPLARLRWMNSASAMHPIPNVARVERSDTREAALDIAALNARLPLW</sequence>
<reference evidence="1 2" key="1">
    <citation type="submission" date="2018-06" db="EMBL/GenBank/DDBJ databases">
        <title>Three novel Pseudomonas species isolated from symptomatic oak.</title>
        <authorList>
            <person name="Bueno-Gonzalez V."/>
            <person name="Brady C."/>
        </authorList>
    </citation>
    <scope>NUCLEOTIDE SEQUENCE [LARGE SCALE GENOMIC DNA]</scope>
    <source>
        <strain evidence="1 2">P6B</strain>
    </source>
</reference>
<evidence type="ECO:0000313" key="1">
    <source>
        <dbReference type="EMBL" id="TBU83195.1"/>
    </source>
</evidence>
<name>A0A4Q9QQR5_9GAMM</name>
<comment type="caution">
    <text evidence="1">The sequence shown here is derived from an EMBL/GenBank/DDBJ whole genome shotgun (WGS) entry which is preliminary data.</text>
</comment>
<organism evidence="1 2">
    <name type="scientific">Phytopseudomonas dryadis</name>
    <dbReference type="NCBI Taxonomy" id="2487520"/>
    <lineage>
        <taxon>Bacteria</taxon>
        <taxon>Pseudomonadati</taxon>
        <taxon>Pseudomonadota</taxon>
        <taxon>Gammaproteobacteria</taxon>
        <taxon>Pseudomonadales</taxon>
        <taxon>Pseudomonadaceae</taxon>
        <taxon>Phytopseudomonas</taxon>
    </lineage>
</organism>
<dbReference type="EMBL" id="QJUL01000075">
    <property type="protein sequence ID" value="TBU83195.1"/>
    <property type="molecule type" value="Genomic_DNA"/>
</dbReference>
<dbReference type="AlphaFoldDB" id="A0A4Q9QQR5"/>
<protein>
    <submittedName>
        <fullName evidence="1">Uncharacterized protein</fullName>
    </submittedName>
</protein>
<accession>A0A4Q9QQR5</accession>
<evidence type="ECO:0000313" key="2">
    <source>
        <dbReference type="Proteomes" id="UP000293172"/>
    </source>
</evidence>